<dbReference type="InterPro" id="IPR036922">
    <property type="entry name" value="Rieske_2Fe-2S_sf"/>
</dbReference>
<dbReference type="Gene3D" id="3.90.380.10">
    <property type="entry name" value="Naphthalene 1,2-dioxygenase Alpha Subunit, Chain A, domain 1"/>
    <property type="match status" value="1"/>
</dbReference>
<reference evidence="11 12" key="1">
    <citation type="journal article" date="2020" name="Mol. Plant">
        <title>The Chromosome-Based Rubber Tree Genome Provides New Insights into Spurge Genome Evolution and Rubber Biosynthesis.</title>
        <authorList>
            <person name="Liu J."/>
            <person name="Shi C."/>
            <person name="Shi C.C."/>
            <person name="Li W."/>
            <person name="Zhang Q.J."/>
            <person name="Zhang Y."/>
            <person name="Li K."/>
            <person name="Lu H.F."/>
            <person name="Shi C."/>
            <person name="Zhu S.T."/>
            <person name="Xiao Z.Y."/>
            <person name="Nan H."/>
            <person name="Yue Y."/>
            <person name="Zhu X.G."/>
            <person name="Wu Y."/>
            <person name="Hong X.N."/>
            <person name="Fan G.Y."/>
            <person name="Tong Y."/>
            <person name="Zhang D."/>
            <person name="Mao C.L."/>
            <person name="Liu Y.L."/>
            <person name="Hao S.J."/>
            <person name="Liu W.Q."/>
            <person name="Lv M.Q."/>
            <person name="Zhang H.B."/>
            <person name="Liu Y."/>
            <person name="Hu-Tang G.R."/>
            <person name="Wang J.P."/>
            <person name="Wang J.H."/>
            <person name="Sun Y.H."/>
            <person name="Ni S.B."/>
            <person name="Chen W.B."/>
            <person name="Zhang X.C."/>
            <person name="Jiao Y.N."/>
            <person name="Eichler E.E."/>
            <person name="Li G.H."/>
            <person name="Liu X."/>
            <person name="Gao L.Z."/>
        </authorList>
    </citation>
    <scope>NUCLEOTIDE SEQUENCE [LARGE SCALE GENOMIC DNA]</scope>
    <source>
        <strain evidence="12">cv. GT1</strain>
        <tissue evidence="11">Leaf</tissue>
    </source>
</reference>
<evidence type="ECO:0000256" key="4">
    <source>
        <dbReference type="ARBA" id="ARBA00004866"/>
    </source>
</evidence>
<dbReference type="Pfam" id="PF00848">
    <property type="entry name" value="Ring_hydroxyl_A"/>
    <property type="match status" value="1"/>
</dbReference>
<dbReference type="InterPro" id="IPR015879">
    <property type="entry name" value="Ring_hydroxy_dOase_asu_C_dom"/>
</dbReference>
<evidence type="ECO:0000256" key="8">
    <source>
        <dbReference type="ARBA" id="ARBA00034078"/>
    </source>
</evidence>
<evidence type="ECO:0000256" key="1">
    <source>
        <dbReference type="ARBA" id="ARBA00001962"/>
    </source>
</evidence>
<dbReference type="AlphaFoldDB" id="A0A6A6MXV1"/>
<sequence length="246" mass="28573">MNRSPLYIETRVHWNVDVVYFEATVVAKTMAIATAVIPLKLITSRRLQPKNHTSFLAQNRPFKVSCCVLHNPSSLHTHCQKLFNEFEPRIPIEKTLTPPRSWYTDPSFYDYELHRIFYGGWQAVGYTEQIKDPRGFFTARYGPWMDTNLVLLLGARKCQVIFDYFIEAYHKEPSLMISILICLLRMTKLSLKGVVDSERVQIEDIMLYEGVQSGLESPEYCSGRCAPTVEKAMHHFHQLLHDNLKM</sequence>
<dbReference type="GO" id="GO:0051537">
    <property type="term" value="F:2 iron, 2 sulfur cluster binding"/>
    <property type="evidence" value="ECO:0007669"/>
    <property type="project" value="InterPro"/>
</dbReference>
<dbReference type="EC" id="1.14.15.7" evidence="6"/>
<evidence type="ECO:0000313" key="12">
    <source>
        <dbReference type="Proteomes" id="UP000467840"/>
    </source>
</evidence>
<dbReference type="GO" id="GO:0019285">
    <property type="term" value="P:glycine betaine biosynthetic process from choline"/>
    <property type="evidence" value="ECO:0007669"/>
    <property type="project" value="UniProtKB-UniPathway"/>
</dbReference>
<evidence type="ECO:0000256" key="6">
    <source>
        <dbReference type="ARBA" id="ARBA00012763"/>
    </source>
</evidence>
<evidence type="ECO:0000256" key="7">
    <source>
        <dbReference type="ARBA" id="ARBA00014931"/>
    </source>
</evidence>
<evidence type="ECO:0000256" key="3">
    <source>
        <dbReference type="ARBA" id="ARBA00004470"/>
    </source>
</evidence>
<dbReference type="GO" id="GO:0019133">
    <property type="term" value="F:choline monooxygenase activity"/>
    <property type="evidence" value="ECO:0007669"/>
    <property type="project" value="UniProtKB-EC"/>
</dbReference>
<organism evidence="11 12">
    <name type="scientific">Hevea brasiliensis</name>
    <name type="common">Para rubber tree</name>
    <name type="synonym">Siphonia brasiliensis</name>
    <dbReference type="NCBI Taxonomy" id="3981"/>
    <lineage>
        <taxon>Eukaryota</taxon>
        <taxon>Viridiplantae</taxon>
        <taxon>Streptophyta</taxon>
        <taxon>Embryophyta</taxon>
        <taxon>Tracheophyta</taxon>
        <taxon>Spermatophyta</taxon>
        <taxon>Magnoliopsida</taxon>
        <taxon>eudicotyledons</taxon>
        <taxon>Gunneridae</taxon>
        <taxon>Pentapetalae</taxon>
        <taxon>rosids</taxon>
        <taxon>fabids</taxon>
        <taxon>Malpighiales</taxon>
        <taxon>Euphorbiaceae</taxon>
        <taxon>Crotonoideae</taxon>
        <taxon>Micrandreae</taxon>
        <taxon>Hevea</taxon>
    </lineage>
</organism>
<evidence type="ECO:0000259" key="10">
    <source>
        <dbReference type="Pfam" id="PF00848"/>
    </source>
</evidence>
<protein>
    <recommendedName>
        <fullName evidence="7">Choline monooxygenase, chloroplastic</fullName>
        <ecNumber evidence="6">1.14.15.7</ecNumber>
    </recommendedName>
</protein>
<feature type="domain" description="Aromatic-ring-hydroxylating dioxygenase alpha subunit C-terminal" evidence="10">
    <location>
        <begin position="199"/>
        <end position="244"/>
    </location>
</feature>
<comment type="catalytic activity">
    <reaction evidence="9">
        <text>choline + 2 reduced [2Fe-2S]-[ferredoxin] + O2 + 2 H(+) = betaine aldehyde hydrate + 2 oxidized [2Fe-2S]-[ferredoxin] + H2O</text>
        <dbReference type="Rhea" id="RHEA:17769"/>
        <dbReference type="Rhea" id="RHEA-COMP:10000"/>
        <dbReference type="Rhea" id="RHEA-COMP:10001"/>
        <dbReference type="ChEBI" id="CHEBI:15354"/>
        <dbReference type="ChEBI" id="CHEBI:15377"/>
        <dbReference type="ChEBI" id="CHEBI:15378"/>
        <dbReference type="ChEBI" id="CHEBI:15379"/>
        <dbReference type="ChEBI" id="CHEBI:15870"/>
        <dbReference type="ChEBI" id="CHEBI:33737"/>
        <dbReference type="ChEBI" id="CHEBI:33738"/>
        <dbReference type="EC" id="1.14.15.7"/>
    </reaction>
</comment>
<dbReference type="InterPro" id="IPR001663">
    <property type="entry name" value="Rng_hydr_dOase-A"/>
</dbReference>
<evidence type="ECO:0000256" key="2">
    <source>
        <dbReference type="ARBA" id="ARBA00002149"/>
    </source>
</evidence>
<gene>
    <name evidence="11" type="ORF">GH714_017383</name>
</gene>
<accession>A0A6A6MXV1</accession>
<evidence type="ECO:0000256" key="9">
    <source>
        <dbReference type="ARBA" id="ARBA00049097"/>
    </source>
</evidence>
<comment type="similarity">
    <text evidence="5">Belongs to the choline monooxygenase family.</text>
</comment>
<dbReference type="Proteomes" id="UP000467840">
    <property type="component" value="Chromosome 6"/>
</dbReference>
<evidence type="ECO:0000313" key="11">
    <source>
        <dbReference type="EMBL" id="KAF2317216.1"/>
    </source>
</evidence>
<evidence type="ECO:0000256" key="5">
    <source>
        <dbReference type="ARBA" id="ARBA00010848"/>
    </source>
</evidence>
<keyword evidence="12" id="KW-1185">Reference proteome</keyword>
<comment type="cofactor">
    <cofactor evidence="8">
        <name>[2Fe-2S] cluster</name>
        <dbReference type="ChEBI" id="CHEBI:190135"/>
    </cofactor>
</comment>
<dbReference type="EMBL" id="JAAGAX010000004">
    <property type="protein sequence ID" value="KAF2317216.1"/>
    <property type="molecule type" value="Genomic_DNA"/>
</dbReference>
<comment type="cofactor">
    <cofactor evidence="1">
        <name>Fe cation</name>
        <dbReference type="ChEBI" id="CHEBI:24875"/>
    </cofactor>
</comment>
<comment type="subcellular location">
    <subcellularLocation>
        <location evidence="3">Plastid</location>
        <location evidence="3">Chloroplast stroma</location>
    </subcellularLocation>
</comment>
<comment type="caution">
    <text evidence="11">The sequence shown here is derived from an EMBL/GenBank/DDBJ whole genome shotgun (WGS) entry which is preliminary data.</text>
</comment>
<comment type="pathway">
    <text evidence="4">Amine and polyamine biosynthesis; betaine biosynthesis via choline pathway; betaine aldehyde from choline (monooxygenase route): step 1/1.</text>
</comment>
<dbReference type="SUPFAM" id="SSF50022">
    <property type="entry name" value="ISP domain"/>
    <property type="match status" value="1"/>
</dbReference>
<name>A0A6A6MXV1_HEVBR</name>
<dbReference type="GO" id="GO:0009570">
    <property type="term" value="C:chloroplast stroma"/>
    <property type="evidence" value="ECO:0007669"/>
    <property type="project" value="UniProtKB-SubCell"/>
</dbReference>
<dbReference type="GO" id="GO:0005506">
    <property type="term" value="F:iron ion binding"/>
    <property type="evidence" value="ECO:0007669"/>
    <property type="project" value="InterPro"/>
</dbReference>
<dbReference type="PANTHER" id="PTHR43756:SF5">
    <property type="entry name" value="CHOLINE MONOOXYGENASE, CHLOROPLASTIC"/>
    <property type="match status" value="1"/>
</dbReference>
<proteinExistence type="inferred from homology"/>
<dbReference type="SUPFAM" id="SSF55961">
    <property type="entry name" value="Bet v1-like"/>
    <property type="match status" value="1"/>
</dbReference>
<dbReference type="PANTHER" id="PTHR43756">
    <property type="entry name" value="CHOLINE MONOOXYGENASE, CHLOROPLASTIC"/>
    <property type="match status" value="1"/>
</dbReference>
<comment type="function">
    <text evidence="2">Catalyzes the first step of the osmoprotectant glycine betaine synthesis.</text>
</comment>
<dbReference type="UniPathway" id="UPA00529">
    <property type="reaction ID" value="UER00430"/>
</dbReference>